<dbReference type="Proteomes" id="UP000298154">
    <property type="component" value="Unassembled WGS sequence"/>
</dbReference>
<dbReference type="EMBL" id="SOHK01000014">
    <property type="protein sequence ID" value="TFD65714.1"/>
    <property type="molecule type" value="Genomic_DNA"/>
</dbReference>
<reference evidence="1 2" key="1">
    <citation type="submission" date="2019-03" db="EMBL/GenBank/DDBJ databases">
        <title>Genomics of glacier-inhabiting Cryobacterium strains.</title>
        <authorList>
            <person name="Liu Q."/>
            <person name="Xin Y.-H."/>
        </authorList>
    </citation>
    <scope>NUCLEOTIDE SEQUENCE [LARGE SCALE GENOMIC DNA]</scope>
    <source>
        <strain evidence="1 2">Sr36</strain>
    </source>
</reference>
<dbReference type="RefSeq" id="WP_134555790.1">
    <property type="nucleotide sequence ID" value="NZ_SOHK01000014.1"/>
</dbReference>
<evidence type="ECO:0000313" key="1">
    <source>
        <dbReference type="EMBL" id="TFD65714.1"/>
    </source>
</evidence>
<accession>A0A4R9AN45</accession>
<sequence>MFHTFLNPITDFSGGASAASGIALPPIAVIATAVVDVDQLSPPRAPSPPVPARASTDSTANVLGDWLDNLPARDWDV</sequence>
<proteinExistence type="predicted"/>
<name>A0A4R9AN45_9MICO</name>
<gene>
    <name evidence="1" type="ORF">E3T47_09230</name>
</gene>
<organism evidence="1 2">
    <name type="scientific">Cryobacterium ruanii</name>
    <dbReference type="NCBI Taxonomy" id="1259197"/>
    <lineage>
        <taxon>Bacteria</taxon>
        <taxon>Bacillati</taxon>
        <taxon>Actinomycetota</taxon>
        <taxon>Actinomycetes</taxon>
        <taxon>Micrococcales</taxon>
        <taxon>Microbacteriaceae</taxon>
        <taxon>Cryobacterium</taxon>
    </lineage>
</organism>
<comment type="caution">
    <text evidence="1">The sequence shown here is derived from an EMBL/GenBank/DDBJ whole genome shotgun (WGS) entry which is preliminary data.</text>
</comment>
<protein>
    <submittedName>
        <fullName evidence="1">Uncharacterized protein</fullName>
    </submittedName>
</protein>
<evidence type="ECO:0000313" key="2">
    <source>
        <dbReference type="Proteomes" id="UP000298154"/>
    </source>
</evidence>
<keyword evidence="2" id="KW-1185">Reference proteome</keyword>
<dbReference type="AlphaFoldDB" id="A0A4R9AN45"/>